<organism evidence="1 2">
    <name type="scientific">Sphingomonas taxi</name>
    <dbReference type="NCBI Taxonomy" id="1549858"/>
    <lineage>
        <taxon>Bacteria</taxon>
        <taxon>Pseudomonadati</taxon>
        <taxon>Pseudomonadota</taxon>
        <taxon>Alphaproteobacteria</taxon>
        <taxon>Sphingomonadales</taxon>
        <taxon>Sphingomonadaceae</taxon>
        <taxon>Sphingomonas</taxon>
    </lineage>
</organism>
<dbReference type="Proteomes" id="UP000249229">
    <property type="component" value="Unassembled WGS sequence"/>
</dbReference>
<sequence length="162" mass="16291">MSAWRAVATLALLCGGCDGGMEHAAGDGPALERAAREAGLVGDTANLTGVYAAGDDRVCVTRGAGAAAAYRIGVSVDYGPGQRCIARGTAGGRLKIDLGRGCVFAAEAEGERLTFPTALPAGCARLCQGHATLEALSVERLSAAIGEAARLRDTDGKLLCAS</sequence>
<comment type="caution">
    <text evidence="1">The sequence shown here is derived from an EMBL/GenBank/DDBJ whole genome shotgun (WGS) entry which is preliminary data.</text>
</comment>
<protein>
    <submittedName>
        <fullName evidence="1">Uncharacterized protein</fullName>
    </submittedName>
</protein>
<gene>
    <name evidence="1" type="ORF">DI544_12380</name>
</gene>
<evidence type="ECO:0000313" key="1">
    <source>
        <dbReference type="EMBL" id="PZQ58979.1"/>
    </source>
</evidence>
<accession>A0A2W5P4D0</accession>
<dbReference type="EMBL" id="QFQI01000011">
    <property type="protein sequence ID" value="PZQ58979.1"/>
    <property type="molecule type" value="Genomic_DNA"/>
</dbReference>
<reference evidence="1 2" key="1">
    <citation type="submission" date="2017-08" db="EMBL/GenBank/DDBJ databases">
        <title>Infants hospitalized years apart are colonized by the same room-sourced microbial strains.</title>
        <authorList>
            <person name="Brooks B."/>
            <person name="Olm M.R."/>
            <person name="Firek B.A."/>
            <person name="Baker R."/>
            <person name="Thomas B.C."/>
            <person name="Morowitz M.J."/>
            <person name="Banfield J.F."/>
        </authorList>
    </citation>
    <scope>NUCLEOTIDE SEQUENCE [LARGE SCALE GENOMIC DNA]</scope>
    <source>
        <strain evidence="1">S2_005_001_R1_22</strain>
    </source>
</reference>
<proteinExistence type="predicted"/>
<name>A0A2W5P4D0_9SPHN</name>
<dbReference type="AlphaFoldDB" id="A0A2W5P4D0"/>
<evidence type="ECO:0000313" key="2">
    <source>
        <dbReference type="Proteomes" id="UP000249229"/>
    </source>
</evidence>